<evidence type="ECO:0000313" key="4">
    <source>
        <dbReference type="Proteomes" id="UP001261624"/>
    </source>
</evidence>
<gene>
    <name evidence="3" type="ORF">RM549_10200</name>
</gene>
<dbReference type="Pfam" id="PF14059">
    <property type="entry name" value="DUF4251"/>
    <property type="match status" value="1"/>
</dbReference>
<evidence type="ECO:0000256" key="2">
    <source>
        <dbReference type="SAM" id="SignalP"/>
    </source>
</evidence>
<dbReference type="InterPro" id="IPR025347">
    <property type="entry name" value="DUF4251"/>
</dbReference>
<dbReference type="PROSITE" id="PS51257">
    <property type="entry name" value="PROKAR_LIPOPROTEIN"/>
    <property type="match status" value="1"/>
</dbReference>
<feature type="chain" id="PRO_5047454957" evidence="2">
    <location>
        <begin position="21"/>
        <end position="172"/>
    </location>
</feature>
<dbReference type="EMBL" id="JAVRHM010000010">
    <property type="protein sequence ID" value="MDT0690157.1"/>
    <property type="molecule type" value="Genomic_DNA"/>
</dbReference>
<feature type="region of interest" description="Disordered" evidence="1">
    <location>
        <begin position="148"/>
        <end position="172"/>
    </location>
</feature>
<evidence type="ECO:0000256" key="1">
    <source>
        <dbReference type="SAM" id="MobiDB-lite"/>
    </source>
</evidence>
<evidence type="ECO:0000313" key="3">
    <source>
        <dbReference type="EMBL" id="MDT0690157.1"/>
    </source>
</evidence>
<sequence length="172" mass="19299">MKKIAKFRYLLLILCVTLMACGGSRNQPTDADLRGYEELKEQVNGSGFEIENQWAIPLRGGRINLIGNPNYIRFKGDNVDLFLPYFGERQSGGGYGEGGGIEYDGPTEKLEIIENQQNRNIRIQFEATAGTENLKFYINLHSNGNAETSLNSSQRDAISYRGEAKPLKEENE</sequence>
<comment type="caution">
    <text evidence="3">The sequence shown here is derived from an EMBL/GenBank/DDBJ whole genome shotgun (WGS) entry which is preliminary data.</text>
</comment>
<accession>A0ABU3E2F6</accession>
<dbReference type="RefSeq" id="WP_311684392.1">
    <property type="nucleotide sequence ID" value="NZ_JAVRHM010000010.1"/>
</dbReference>
<keyword evidence="4" id="KW-1185">Reference proteome</keyword>
<dbReference type="Gene3D" id="2.40.128.410">
    <property type="match status" value="1"/>
</dbReference>
<proteinExistence type="predicted"/>
<protein>
    <submittedName>
        <fullName evidence="3">DUF4251 domain-containing protein</fullName>
    </submittedName>
</protein>
<feature type="signal peptide" evidence="2">
    <location>
        <begin position="1"/>
        <end position="20"/>
    </location>
</feature>
<name>A0ABU3E2F6_9FLAO</name>
<feature type="compositionally biased region" description="Basic and acidic residues" evidence="1">
    <location>
        <begin position="162"/>
        <end position="172"/>
    </location>
</feature>
<organism evidence="3 4">
    <name type="scientific">Autumnicola patrickiae</name>
    <dbReference type="NCBI Taxonomy" id="3075591"/>
    <lineage>
        <taxon>Bacteria</taxon>
        <taxon>Pseudomonadati</taxon>
        <taxon>Bacteroidota</taxon>
        <taxon>Flavobacteriia</taxon>
        <taxon>Flavobacteriales</taxon>
        <taxon>Flavobacteriaceae</taxon>
        <taxon>Autumnicola</taxon>
    </lineage>
</organism>
<keyword evidence="2" id="KW-0732">Signal</keyword>
<dbReference type="Proteomes" id="UP001261624">
    <property type="component" value="Unassembled WGS sequence"/>
</dbReference>
<reference evidence="3 4" key="1">
    <citation type="submission" date="2023-09" db="EMBL/GenBank/DDBJ databases">
        <authorList>
            <person name="Rey-Velasco X."/>
        </authorList>
    </citation>
    <scope>NUCLEOTIDE SEQUENCE [LARGE SCALE GENOMIC DNA]</scope>
    <source>
        <strain evidence="3 4">F188</strain>
    </source>
</reference>